<feature type="domain" description="BAH" evidence="2">
    <location>
        <begin position="18"/>
        <end position="61"/>
    </location>
</feature>
<dbReference type="EMBL" id="CAKOGL010000014">
    <property type="protein sequence ID" value="CAH2094743.1"/>
    <property type="molecule type" value="Genomic_DNA"/>
</dbReference>
<comment type="caution">
    <text evidence="3">The sequence shown here is derived from an EMBL/GenBank/DDBJ whole genome shotgun (WGS) entry which is preliminary data.</text>
</comment>
<dbReference type="PANTHER" id="PTHR10865:SF29">
    <property type="entry name" value="METASTASIS ASSOCIATED 1-LIKE, ISOFORM D"/>
    <property type="match status" value="1"/>
</dbReference>
<dbReference type="GO" id="GO:0042826">
    <property type="term" value="F:histone deacetylase binding"/>
    <property type="evidence" value="ECO:0007669"/>
    <property type="project" value="TreeGrafter"/>
</dbReference>
<dbReference type="InterPro" id="IPR043151">
    <property type="entry name" value="BAH_sf"/>
</dbReference>
<dbReference type="PANTHER" id="PTHR10865">
    <property type="entry name" value="METASTASIS-ASSOCIATED PROTEIN AND MESODERM INDUCTION EARLY RESPONSE PROTEIN"/>
    <property type="match status" value="1"/>
</dbReference>
<evidence type="ECO:0000256" key="1">
    <source>
        <dbReference type="SAM" id="MobiDB-lite"/>
    </source>
</evidence>
<keyword evidence="4" id="KW-1185">Reference proteome</keyword>
<dbReference type="GO" id="GO:0003714">
    <property type="term" value="F:transcription corepressor activity"/>
    <property type="evidence" value="ECO:0007669"/>
    <property type="project" value="TreeGrafter"/>
</dbReference>
<dbReference type="GO" id="GO:0016581">
    <property type="term" value="C:NuRD complex"/>
    <property type="evidence" value="ECO:0007669"/>
    <property type="project" value="TreeGrafter"/>
</dbReference>
<evidence type="ECO:0000259" key="2">
    <source>
        <dbReference type="Pfam" id="PF01426"/>
    </source>
</evidence>
<organism evidence="3 4">
    <name type="scientific">Euphydryas editha</name>
    <name type="common">Edith's checkerspot</name>
    <dbReference type="NCBI Taxonomy" id="104508"/>
    <lineage>
        <taxon>Eukaryota</taxon>
        <taxon>Metazoa</taxon>
        <taxon>Ecdysozoa</taxon>
        <taxon>Arthropoda</taxon>
        <taxon>Hexapoda</taxon>
        <taxon>Insecta</taxon>
        <taxon>Pterygota</taxon>
        <taxon>Neoptera</taxon>
        <taxon>Endopterygota</taxon>
        <taxon>Lepidoptera</taxon>
        <taxon>Glossata</taxon>
        <taxon>Ditrysia</taxon>
        <taxon>Papilionoidea</taxon>
        <taxon>Nymphalidae</taxon>
        <taxon>Nymphalinae</taxon>
        <taxon>Euphydryas</taxon>
    </lineage>
</organism>
<dbReference type="Proteomes" id="UP001153954">
    <property type="component" value="Unassembled WGS sequence"/>
</dbReference>
<dbReference type="AlphaFoldDB" id="A0AAU9U9S5"/>
<feature type="region of interest" description="Disordered" evidence="1">
    <location>
        <begin position="1"/>
        <end position="22"/>
    </location>
</feature>
<dbReference type="InterPro" id="IPR001025">
    <property type="entry name" value="BAH_dom"/>
</dbReference>
<dbReference type="GO" id="GO:0000122">
    <property type="term" value="P:negative regulation of transcription by RNA polymerase II"/>
    <property type="evidence" value="ECO:0007669"/>
    <property type="project" value="TreeGrafter"/>
</dbReference>
<sequence length="76" mass="8620">MEEESTDLPGTDGLAPKQRHQAKHRELFLSRHVETLPATHIRGKCTVTLLNETESLLSYLNKDVSMYRKRDQGIGA</sequence>
<dbReference type="InterPro" id="IPR040138">
    <property type="entry name" value="MIER/MTA"/>
</dbReference>
<reference evidence="3" key="1">
    <citation type="submission" date="2022-03" db="EMBL/GenBank/DDBJ databases">
        <authorList>
            <person name="Tunstrom K."/>
        </authorList>
    </citation>
    <scope>NUCLEOTIDE SEQUENCE</scope>
</reference>
<proteinExistence type="predicted"/>
<gene>
    <name evidence="3" type="ORF">EEDITHA_LOCUS10280</name>
</gene>
<protein>
    <recommendedName>
        <fullName evidence="2">BAH domain-containing protein</fullName>
    </recommendedName>
</protein>
<dbReference type="Pfam" id="PF01426">
    <property type="entry name" value="BAH"/>
    <property type="match status" value="1"/>
</dbReference>
<name>A0AAU9U9S5_EUPED</name>
<accession>A0AAU9U9S5</accession>
<dbReference type="GO" id="GO:0003682">
    <property type="term" value="F:chromatin binding"/>
    <property type="evidence" value="ECO:0007669"/>
    <property type="project" value="InterPro"/>
</dbReference>
<dbReference type="GO" id="GO:0003713">
    <property type="term" value="F:transcription coactivator activity"/>
    <property type="evidence" value="ECO:0007669"/>
    <property type="project" value="TreeGrafter"/>
</dbReference>
<evidence type="ECO:0000313" key="4">
    <source>
        <dbReference type="Proteomes" id="UP001153954"/>
    </source>
</evidence>
<evidence type="ECO:0000313" key="3">
    <source>
        <dbReference type="EMBL" id="CAH2094743.1"/>
    </source>
</evidence>
<dbReference type="Gene3D" id="2.30.30.490">
    <property type="match status" value="1"/>
</dbReference>